<sequence length="125" mass="14093">MYRKAKSPCSIEKFEEILNDIGTHKVHKTGILYFNGSKPYIGLSEKRFGNAIDEHVDGFTAKSASFYGYHQMIAVRHMDFDDNLDAVYIGITSKTSDYQVISQEAYQASIQTVLKAIAKMLKACE</sequence>
<accession>A0A7S3N5V6</accession>
<dbReference type="AlphaFoldDB" id="A0A7S3N5V6"/>
<gene>
    <name evidence="1" type="ORF">EHAR0213_LOCUS53</name>
</gene>
<organism evidence="1">
    <name type="scientific">Euplotes harpa</name>
    <dbReference type="NCBI Taxonomy" id="151035"/>
    <lineage>
        <taxon>Eukaryota</taxon>
        <taxon>Sar</taxon>
        <taxon>Alveolata</taxon>
        <taxon>Ciliophora</taxon>
        <taxon>Intramacronucleata</taxon>
        <taxon>Spirotrichea</taxon>
        <taxon>Hypotrichia</taxon>
        <taxon>Euplotida</taxon>
        <taxon>Euplotidae</taxon>
        <taxon>Euplotes</taxon>
    </lineage>
</organism>
<dbReference type="EMBL" id="HBII01000124">
    <property type="protein sequence ID" value="CAE0341146.1"/>
    <property type="molecule type" value="Transcribed_RNA"/>
</dbReference>
<protein>
    <submittedName>
        <fullName evidence="1">Uncharacterized protein</fullName>
    </submittedName>
</protein>
<reference evidence="1" key="1">
    <citation type="submission" date="2021-01" db="EMBL/GenBank/DDBJ databases">
        <authorList>
            <person name="Corre E."/>
            <person name="Pelletier E."/>
            <person name="Niang G."/>
            <person name="Scheremetjew M."/>
            <person name="Finn R."/>
            <person name="Kale V."/>
            <person name="Holt S."/>
            <person name="Cochrane G."/>
            <person name="Meng A."/>
            <person name="Brown T."/>
            <person name="Cohen L."/>
        </authorList>
    </citation>
    <scope>NUCLEOTIDE SEQUENCE</scope>
    <source>
        <strain evidence="1">FSP1.4</strain>
    </source>
</reference>
<proteinExistence type="predicted"/>
<name>A0A7S3N5V6_9SPIT</name>
<evidence type="ECO:0000313" key="1">
    <source>
        <dbReference type="EMBL" id="CAE0341146.1"/>
    </source>
</evidence>